<gene>
    <name evidence="1" type="ORF">CVT26_007437</name>
</gene>
<evidence type="ECO:0000313" key="2">
    <source>
        <dbReference type="Proteomes" id="UP000284706"/>
    </source>
</evidence>
<proteinExistence type="predicted"/>
<keyword evidence="2" id="KW-1185">Reference proteome</keyword>
<name>A0A409WIS3_9AGAR</name>
<organism evidence="1 2">
    <name type="scientific">Gymnopilus dilepis</name>
    <dbReference type="NCBI Taxonomy" id="231916"/>
    <lineage>
        <taxon>Eukaryota</taxon>
        <taxon>Fungi</taxon>
        <taxon>Dikarya</taxon>
        <taxon>Basidiomycota</taxon>
        <taxon>Agaricomycotina</taxon>
        <taxon>Agaricomycetes</taxon>
        <taxon>Agaricomycetidae</taxon>
        <taxon>Agaricales</taxon>
        <taxon>Agaricineae</taxon>
        <taxon>Hymenogastraceae</taxon>
        <taxon>Gymnopilus</taxon>
    </lineage>
</organism>
<dbReference type="EMBL" id="NHYE01005051">
    <property type="protein sequence ID" value="PPQ78428.1"/>
    <property type="molecule type" value="Genomic_DNA"/>
</dbReference>
<accession>A0A409WIS3</accession>
<protein>
    <submittedName>
        <fullName evidence="1">Uncharacterized protein</fullName>
    </submittedName>
</protein>
<sequence>MTTAALLLEAPIAEDPEANEVADNRRRIHGLLQVANRAKPGTPRPSSSFPSGASLLGFGTGEDMYLRGRASALVLEMTVTPTR</sequence>
<dbReference type="Proteomes" id="UP000284706">
    <property type="component" value="Unassembled WGS sequence"/>
</dbReference>
<dbReference type="InParanoid" id="A0A409WIS3"/>
<evidence type="ECO:0000313" key="1">
    <source>
        <dbReference type="EMBL" id="PPQ78428.1"/>
    </source>
</evidence>
<reference evidence="1 2" key="1">
    <citation type="journal article" date="2018" name="Evol. Lett.">
        <title>Horizontal gene cluster transfer increased hallucinogenic mushroom diversity.</title>
        <authorList>
            <person name="Reynolds H.T."/>
            <person name="Vijayakumar V."/>
            <person name="Gluck-Thaler E."/>
            <person name="Korotkin H.B."/>
            <person name="Matheny P.B."/>
            <person name="Slot J.C."/>
        </authorList>
    </citation>
    <scope>NUCLEOTIDE SEQUENCE [LARGE SCALE GENOMIC DNA]</scope>
    <source>
        <strain evidence="1 2">SRW20</strain>
    </source>
</reference>
<comment type="caution">
    <text evidence="1">The sequence shown here is derived from an EMBL/GenBank/DDBJ whole genome shotgun (WGS) entry which is preliminary data.</text>
</comment>
<dbReference type="AlphaFoldDB" id="A0A409WIS3"/>